<dbReference type="AlphaFoldDB" id="Q8ET72"/>
<organism evidence="2 3">
    <name type="scientific">Oceanobacillus iheyensis (strain DSM 14371 / CIP 107618 / JCM 11309 / KCTC 3954 / HTE831)</name>
    <dbReference type="NCBI Taxonomy" id="221109"/>
    <lineage>
        <taxon>Bacteria</taxon>
        <taxon>Bacillati</taxon>
        <taxon>Bacillota</taxon>
        <taxon>Bacilli</taxon>
        <taxon>Bacillales</taxon>
        <taxon>Bacillaceae</taxon>
        <taxon>Oceanobacillus</taxon>
    </lineage>
</organism>
<accession>Q8ET72</accession>
<dbReference type="EMBL" id="BA000028">
    <property type="protein sequence ID" value="BAC12346.1"/>
    <property type="molecule type" value="Genomic_DNA"/>
</dbReference>
<dbReference type="RefSeq" id="WP_011064795.1">
    <property type="nucleotide sequence ID" value="NC_004193.1"/>
</dbReference>
<feature type="region of interest" description="Disordered" evidence="1">
    <location>
        <begin position="1"/>
        <end position="28"/>
    </location>
</feature>
<dbReference type="Proteomes" id="UP000000822">
    <property type="component" value="Chromosome"/>
</dbReference>
<name>Q8ET72_OCEIH</name>
<feature type="compositionally biased region" description="Polar residues" evidence="1">
    <location>
        <begin position="11"/>
        <end position="26"/>
    </location>
</feature>
<feature type="compositionally biased region" description="Basic residues" evidence="1">
    <location>
        <begin position="1"/>
        <end position="10"/>
    </location>
</feature>
<dbReference type="KEGG" id="oih:OB0390"/>
<dbReference type="HOGENOM" id="CLU_2220472_0_0_9"/>
<feature type="region of interest" description="Disordered" evidence="1">
    <location>
        <begin position="74"/>
        <end position="106"/>
    </location>
</feature>
<evidence type="ECO:0000256" key="1">
    <source>
        <dbReference type="SAM" id="MobiDB-lite"/>
    </source>
</evidence>
<reference evidence="2 3" key="2">
    <citation type="journal article" date="2002" name="Nucleic Acids Res.">
        <title>Genome sequence of Oceanobacillus iheyensis isolated from the Iheya Ridge and its unexpected adaptive capabilities to extreme environments.</title>
        <authorList>
            <person name="Takami H."/>
            <person name="Takaki Y."/>
            <person name="Uchiyama I."/>
        </authorList>
    </citation>
    <scope>NUCLEOTIDE SEQUENCE [LARGE SCALE GENOMIC DNA]</scope>
    <source>
        <strain evidence="3">DSM 14371 / CIP 107618 / JCM 11309 / KCTC 3954 / HTE831</strain>
    </source>
</reference>
<keyword evidence="3" id="KW-1185">Reference proteome</keyword>
<gene>
    <name evidence="2" type="ordered locus">OB0390</name>
</gene>
<reference evidence="2 3" key="1">
    <citation type="journal article" date="2001" name="FEMS Microbiol. Lett.">
        <title>Oceanobacillus iheyensis gen. nov., sp. nov., a deep-sea extremely halotolerant and alkaliphilic species isolated from a depth of 1050 m on the Iheya Ridge.</title>
        <authorList>
            <person name="Lu J."/>
            <person name="Nogi Y."/>
            <person name="Takami H."/>
        </authorList>
    </citation>
    <scope>NUCLEOTIDE SEQUENCE [LARGE SCALE GENOMIC DNA]</scope>
    <source>
        <strain evidence="3">DSM 14371 / CIP 107618 / JCM 11309 / KCTC 3954 / HTE831</strain>
    </source>
</reference>
<protein>
    <submittedName>
        <fullName evidence="2">Uncharacterized protein</fullName>
    </submittedName>
</protein>
<evidence type="ECO:0000313" key="2">
    <source>
        <dbReference type="EMBL" id="BAC12346.1"/>
    </source>
</evidence>
<sequence length="106" mass="12417">MENNKSHKNHSFTIKSNVTRNNSNDEVTIEDEELEQEVVDYIKSTVEELKNSLTKNKTRFKSLMDQGITRHKEAFKDSVRNSKDIIEQTNKSVQKKVDEEQSENEE</sequence>
<feature type="compositionally biased region" description="Basic and acidic residues" evidence="1">
    <location>
        <begin position="74"/>
        <end position="86"/>
    </location>
</feature>
<evidence type="ECO:0000313" key="3">
    <source>
        <dbReference type="Proteomes" id="UP000000822"/>
    </source>
</evidence>
<proteinExistence type="predicted"/>